<feature type="domain" description="Ysc84 actin-binding" evidence="2">
    <location>
        <begin position="109"/>
        <end position="231"/>
    </location>
</feature>
<protein>
    <recommendedName>
        <fullName evidence="2">Ysc84 actin-binding domain-containing protein</fullName>
    </recommendedName>
</protein>
<dbReference type="PANTHER" id="PTHR15629">
    <property type="entry name" value="SH3YL1 PROTEIN"/>
    <property type="match status" value="1"/>
</dbReference>
<dbReference type="PANTHER" id="PTHR15629:SF2">
    <property type="entry name" value="SH3 DOMAIN-CONTAINING YSC84-LIKE PROTEIN 1"/>
    <property type="match status" value="1"/>
</dbReference>
<reference evidence="3" key="2">
    <citation type="submission" date="2023-01" db="EMBL/GenBank/DDBJ databases">
        <title>Draft genome sequence of Sneathiella chinensis strain NBRC 103408.</title>
        <authorList>
            <person name="Sun Q."/>
            <person name="Mori K."/>
        </authorList>
    </citation>
    <scope>NUCLEOTIDE SEQUENCE</scope>
    <source>
        <strain evidence="3">NBRC 103408</strain>
    </source>
</reference>
<evidence type="ECO:0000313" key="4">
    <source>
        <dbReference type="Proteomes" id="UP001161409"/>
    </source>
</evidence>
<sequence>MFKKISYTRRSMMTSVLAGALLLMSPGLSAAASEQEQLVEKAKMTVDALAAQSDMAQFRKLLAVSKGIVVFPQVLKAGFIIGGAGGTGVLLGRDGAGNWSAPAFYTMGQASLGLQIGAEAKELVLVIMTDKGLEAIIKNQVKLGGDLSAAVGPMGKNVGASSTTNMDVDVFSFAKTAGLFIGASVEGSVLDAKEDWLNAYYGQPVTAHDVVIERKVDKAQAGPLKASLKAAEAP</sequence>
<evidence type="ECO:0000313" key="3">
    <source>
        <dbReference type="EMBL" id="GLQ04914.1"/>
    </source>
</evidence>
<accession>A0ABQ5U0S6</accession>
<dbReference type="InterPro" id="IPR007461">
    <property type="entry name" value="Ysc84_actin-binding"/>
</dbReference>
<dbReference type="InterPro" id="IPR051702">
    <property type="entry name" value="SH3_domain_YSC84-like"/>
</dbReference>
<proteinExistence type="predicted"/>
<dbReference type="RefSeq" id="WP_284347768.1">
    <property type="nucleotide sequence ID" value="NZ_BSNF01000001.1"/>
</dbReference>
<gene>
    <name evidence="3" type="ORF">GCM10007924_01350</name>
</gene>
<keyword evidence="1" id="KW-0732">Signal</keyword>
<keyword evidence="4" id="KW-1185">Reference proteome</keyword>
<feature type="chain" id="PRO_5046299409" description="Ysc84 actin-binding domain-containing protein" evidence="1">
    <location>
        <begin position="31"/>
        <end position="234"/>
    </location>
</feature>
<dbReference type="CDD" id="cd11524">
    <property type="entry name" value="SYLF"/>
    <property type="match status" value="1"/>
</dbReference>
<evidence type="ECO:0000259" key="2">
    <source>
        <dbReference type="Pfam" id="PF04366"/>
    </source>
</evidence>
<dbReference type="Pfam" id="PF04366">
    <property type="entry name" value="Ysc84"/>
    <property type="match status" value="1"/>
</dbReference>
<organism evidence="3 4">
    <name type="scientific">Sneathiella chinensis</name>
    <dbReference type="NCBI Taxonomy" id="349750"/>
    <lineage>
        <taxon>Bacteria</taxon>
        <taxon>Pseudomonadati</taxon>
        <taxon>Pseudomonadota</taxon>
        <taxon>Alphaproteobacteria</taxon>
        <taxon>Sneathiellales</taxon>
        <taxon>Sneathiellaceae</taxon>
        <taxon>Sneathiella</taxon>
    </lineage>
</organism>
<reference evidence="3" key="1">
    <citation type="journal article" date="2014" name="Int. J. Syst. Evol. Microbiol.">
        <title>Complete genome of a new Firmicutes species belonging to the dominant human colonic microbiota ('Ruminococcus bicirculans') reveals two chromosomes and a selective capacity to utilize plant glucans.</title>
        <authorList>
            <consortium name="NISC Comparative Sequencing Program"/>
            <person name="Wegmann U."/>
            <person name="Louis P."/>
            <person name="Goesmann A."/>
            <person name="Henrissat B."/>
            <person name="Duncan S.H."/>
            <person name="Flint H.J."/>
        </authorList>
    </citation>
    <scope>NUCLEOTIDE SEQUENCE</scope>
    <source>
        <strain evidence="3">NBRC 103408</strain>
    </source>
</reference>
<dbReference type="EMBL" id="BSNF01000001">
    <property type="protein sequence ID" value="GLQ04914.1"/>
    <property type="molecule type" value="Genomic_DNA"/>
</dbReference>
<dbReference type="Proteomes" id="UP001161409">
    <property type="component" value="Unassembled WGS sequence"/>
</dbReference>
<evidence type="ECO:0000256" key="1">
    <source>
        <dbReference type="SAM" id="SignalP"/>
    </source>
</evidence>
<comment type="caution">
    <text evidence="3">The sequence shown here is derived from an EMBL/GenBank/DDBJ whole genome shotgun (WGS) entry which is preliminary data.</text>
</comment>
<feature type="signal peptide" evidence="1">
    <location>
        <begin position="1"/>
        <end position="30"/>
    </location>
</feature>
<name>A0ABQ5U0S6_9PROT</name>